<comment type="cofactor">
    <cofactor evidence="1 11">
        <name>Mn(2+)</name>
        <dbReference type="ChEBI" id="CHEBI:29035"/>
    </cofactor>
</comment>
<dbReference type="InterPro" id="IPR039787">
    <property type="entry name" value="ENDOU"/>
</dbReference>
<keyword evidence="7 11" id="KW-0378">Hydrolase</keyword>
<dbReference type="OrthoDB" id="430326at2759"/>
<dbReference type="AlphaFoldDB" id="A0A0V0S4W4"/>
<comment type="subunit">
    <text evidence="3 11">Monomer.</text>
</comment>
<name>A0A0V0S4W4_9BILA</name>
<evidence type="ECO:0000256" key="8">
    <source>
        <dbReference type="ARBA" id="ARBA00022884"/>
    </source>
</evidence>
<comment type="similarity">
    <text evidence="2 11">Belongs to the ENDOU family.</text>
</comment>
<comment type="caution">
    <text evidence="13">The sequence shown here is derived from an EMBL/GenBank/DDBJ whole genome shotgun (WGS) entry which is preliminary data.</text>
</comment>
<dbReference type="GO" id="GO:0004521">
    <property type="term" value="F:RNA endonuclease activity"/>
    <property type="evidence" value="ECO:0007669"/>
    <property type="project" value="UniProtKB-UniRule"/>
</dbReference>
<evidence type="ECO:0000256" key="2">
    <source>
        <dbReference type="ARBA" id="ARBA00010168"/>
    </source>
</evidence>
<evidence type="ECO:0000313" key="13">
    <source>
        <dbReference type="EMBL" id="KRX21687.1"/>
    </source>
</evidence>
<dbReference type="Proteomes" id="UP000054630">
    <property type="component" value="Unassembled WGS sequence"/>
</dbReference>
<feature type="domain" description="EndoU" evidence="12">
    <location>
        <begin position="96"/>
        <end position="376"/>
    </location>
</feature>
<keyword evidence="9 11" id="KW-0464">Manganese</keyword>
<evidence type="ECO:0000259" key="12">
    <source>
        <dbReference type="PROSITE" id="PS51959"/>
    </source>
</evidence>
<dbReference type="GO" id="GO:0016787">
    <property type="term" value="F:hydrolase activity"/>
    <property type="evidence" value="ECO:0007669"/>
    <property type="project" value="UniProtKB-KW"/>
</dbReference>
<proteinExistence type="inferred from homology"/>
<keyword evidence="14" id="KW-1185">Reference proteome</keyword>
<dbReference type="PROSITE" id="PS51959">
    <property type="entry name" value="ENDOU"/>
    <property type="match status" value="1"/>
</dbReference>
<keyword evidence="10" id="KW-0456">Lyase</keyword>
<sequence>MFVIEEVTVCNVTDRCNAAITNAMNRKMIRWSELFSKLNACYYLLALSLMSIFDQWKKVLSTFALTLRPYERKEQPEDDSYDKQDTAILKFQKTIKDEEIKILVNRMREADENRAKDDDYKLNYQQRTTPHEEEDLAPLPLFTWVNEQLLNRSTYRAYLDLVPLFHPEVSIDEDWNAEEKKKIYAFLDEIMHTKVFNLMWEFLLEKSILHKREILLIKSNRFIAELVPEDKFQFKNLLFTQWFGLYTRSHGHLGSSGFEHVFIGEWRKHIVEGQHYWLRFYSLEKQGHINYKGWLLHDKNVAATIHYDWRSHHKEIGGFLIGSSPEFDFSLFTLCFNAKRGQNACKVLIDEFPIHVTSFRIEHKPFINVFMNSRVKEKFQENNAVNDIQSNTTGQITYICLSTTPWIIEVVTKYEKQEYQSRKC</sequence>
<evidence type="ECO:0000256" key="4">
    <source>
        <dbReference type="ARBA" id="ARBA00022722"/>
    </source>
</evidence>
<keyword evidence="8 11" id="KW-0694">RNA-binding</keyword>
<reference evidence="13 14" key="1">
    <citation type="submission" date="2015-01" db="EMBL/GenBank/DDBJ databases">
        <title>Evolution of Trichinella species and genotypes.</title>
        <authorList>
            <person name="Korhonen P.K."/>
            <person name="Edoardo P."/>
            <person name="Giuseppe L.R."/>
            <person name="Gasser R.B."/>
        </authorList>
    </citation>
    <scope>NUCLEOTIDE SEQUENCE [LARGE SCALE GENOMIC DNA]</scope>
    <source>
        <strain evidence="13">ISS37</strain>
    </source>
</reference>
<dbReference type="InterPro" id="IPR018998">
    <property type="entry name" value="EndoU_C"/>
</dbReference>
<dbReference type="PANTHER" id="PTHR12439">
    <property type="entry name" value="PLACENTAL PROTEIN 11-RELATED"/>
    <property type="match status" value="1"/>
</dbReference>
<protein>
    <submittedName>
        <fullName evidence="13">Poly(U)-specific endoribonuclease-like protein</fullName>
    </submittedName>
</protein>
<dbReference type="EMBL" id="JYDL01000037">
    <property type="protein sequence ID" value="KRX21687.1"/>
    <property type="molecule type" value="Genomic_DNA"/>
</dbReference>
<keyword evidence="5 11" id="KW-0479">Metal-binding</keyword>
<evidence type="ECO:0000313" key="14">
    <source>
        <dbReference type="Proteomes" id="UP000054630"/>
    </source>
</evidence>
<accession>A0A0V0S4W4</accession>
<keyword evidence="6 11" id="KW-0255">Endonuclease</keyword>
<dbReference type="GO" id="GO:0016829">
    <property type="term" value="F:lyase activity"/>
    <property type="evidence" value="ECO:0007669"/>
    <property type="project" value="UniProtKB-KW"/>
</dbReference>
<evidence type="ECO:0000256" key="7">
    <source>
        <dbReference type="ARBA" id="ARBA00022801"/>
    </source>
</evidence>
<dbReference type="CDD" id="cd21159">
    <property type="entry name" value="XendoU"/>
    <property type="match status" value="1"/>
</dbReference>
<dbReference type="GO" id="GO:0003723">
    <property type="term" value="F:RNA binding"/>
    <property type="evidence" value="ECO:0007669"/>
    <property type="project" value="UniProtKB-UniRule"/>
</dbReference>
<organism evidence="13 14">
    <name type="scientific">Trichinella nelsoni</name>
    <dbReference type="NCBI Taxonomy" id="6336"/>
    <lineage>
        <taxon>Eukaryota</taxon>
        <taxon>Metazoa</taxon>
        <taxon>Ecdysozoa</taxon>
        <taxon>Nematoda</taxon>
        <taxon>Enoplea</taxon>
        <taxon>Dorylaimia</taxon>
        <taxon>Trichinellida</taxon>
        <taxon>Trichinellidae</taxon>
        <taxon>Trichinella</taxon>
    </lineage>
</organism>
<dbReference type="InterPro" id="IPR037227">
    <property type="entry name" value="EndoU-like"/>
</dbReference>
<dbReference type="GO" id="GO:0046872">
    <property type="term" value="F:metal ion binding"/>
    <property type="evidence" value="ECO:0007669"/>
    <property type="project" value="UniProtKB-UniRule"/>
</dbReference>
<dbReference type="PANTHER" id="PTHR12439:SF11">
    <property type="entry name" value="URIDYLATE-SPECIFIC ENDORIBONUCLEASE"/>
    <property type="match status" value="1"/>
</dbReference>
<evidence type="ECO:0000256" key="6">
    <source>
        <dbReference type="ARBA" id="ARBA00022759"/>
    </source>
</evidence>
<keyword evidence="4 11" id="KW-0540">Nuclease</keyword>
<evidence type="ECO:0000256" key="9">
    <source>
        <dbReference type="ARBA" id="ARBA00023211"/>
    </source>
</evidence>
<gene>
    <name evidence="13" type="primary">ENDOU</name>
    <name evidence="13" type="ORF">T07_9825</name>
</gene>
<evidence type="ECO:0000256" key="1">
    <source>
        <dbReference type="ARBA" id="ARBA00001936"/>
    </source>
</evidence>
<dbReference type="Pfam" id="PF09412">
    <property type="entry name" value="XendoU"/>
    <property type="match status" value="1"/>
</dbReference>
<evidence type="ECO:0000256" key="5">
    <source>
        <dbReference type="ARBA" id="ARBA00022723"/>
    </source>
</evidence>
<evidence type="ECO:0000256" key="3">
    <source>
        <dbReference type="ARBA" id="ARBA00011245"/>
    </source>
</evidence>
<dbReference type="SUPFAM" id="SSF142877">
    <property type="entry name" value="EndoU-like"/>
    <property type="match status" value="1"/>
</dbReference>
<evidence type="ECO:0000256" key="11">
    <source>
        <dbReference type="RuleBase" id="RU367085"/>
    </source>
</evidence>
<evidence type="ECO:0000256" key="10">
    <source>
        <dbReference type="ARBA" id="ARBA00023239"/>
    </source>
</evidence>